<feature type="coiled-coil region" evidence="2">
    <location>
        <begin position="483"/>
        <end position="517"/>
    </location>
</feature>
<evidence type="ECO:0000313" key="5">
    <source>
        <dbReference type="Proteomes" id="UP001642484"/>
    </source>
</evidence>
<sequence>MSADFAIQYGKLIEWLLARRVIPEDYTKLLSAVQARISEAQKEQFTDEVARAVISEHGDNVHYLAAKRIYEAILNSPEGQSKTLLGGHTHAGAAKWKAVLDAYRRRHLGWASAARFLIQNVSYEMAALTKHAAFCERQVQDCTTRQADLDRQEANATARYCELLNDLGIEGFNFRKELRQRSGQDLRALSREALDLLRQVGQETVTCYQIFAEYAAGRPLDGEVLPFIRALLGEELPSMEALEHQVPDFRSLRAERGKNTSLESQEAEMDHSGLPKTDGAIKELDGIDWGITCTDDGSGINWNFEEEKEVSAEAEAGVSSGIDWSAVSFEGVEIAVEGTVDEVDGESPFLADAAARELLAREVAEAVAFLSERSADLAQGGAASEEYGPKIEQSLAEGGAFLSERSADLAQGGAASEEYGPKIEQSLAEVETLWKTMVKLENLLSSRSTQRLVLLASSKRYLDRTAKRVEMAQSQCGKSASRKAELEKVKAEQLLEVKRSRAETKQLQSVIREVKEDLEAELTAHFKSNVRILNTA</sequence>
<evidence type="ECO:0008006" key="6">
    <source>
        <dbReference type="Google" id="ProtNLM"/>
    </source>
</evidence>
<organism evidence="4 5">
    <name type="scientific">Durusdinium trenchii</name>
    <dbReference type="NCBI Taxonomy" id="1381693"/>
    <lineage>
        <taxon>Eukaryota</taxon>
        <taxon>Sar</taxon>
        <taxon>Alveolata</taxon>
        <taxon>Dinophyceae</taxon>
        <taxon>Suessiales</taxon>
        <taxon>Symbiodiniaceae</taxon>
        <taxon>Durusdinium</taxon>
    </lineage>
</organism>
<feature type="region of interest" description="Disordered" evidence="3">
    <location>
        <begin position="257"/>
        <end position="277"/>
    </location>
</feature>
<dbReference type="Pfam" id="PF05600">
    <property type="entry name" value="CDK5RAP3"/>
    <property type="match status" value="1"/>
</dbReference>
<comment type="similarity">
    <text evidence="1">Belongs to the CDK5RAP3 family.</text>
</comment>
<comment type="caution">
    <text evidence="4">The sequence shown here is derived from an EMBL/GenBank/DDBJ whole genome shotgun (WGS) entry which is preliminary data.</text>
</comment>
<evidence type="ECO:0000313" key="4">
    <source>
        <dbReference type="EMBL" id="CAK8989048.1"/>
    </source>
</evidence>
<gene>
    <name evidence="4" type="ORF">CCMP2556_LOCUS1495</name>
</gene>
<reference evidence="4 5" key="1">
    <citation type="submission" date="2024-02" db="EMBL/GenBank/DDBJ databases">
        <authorList>
            <person name="Chen Y."/>
            <person name="Shah S."/>
            <person name="Dougan E. K."/>
            <person name="Thang M."/>
            <person name="Chan C."/>
        </authorList>
    </citation>
    <scope>NUCLEOTIDE SEQUENCE [LARGE SCALE GENOMIC DNA]</scope>
</reference>
<accession>A0ABP0HGZ0</accession>
<evidence type="ECO:0000256" key="2">
    <source>
        <dbReference type="SAM" id="Coils"/>
    </source>
</evidence>
<proteinExistence type="inferred from homology"/>
<dbReference type="InterPro" id="IPR008491">
    <property type="entry name" value="CDK5RAP3"/>
</dbReference>
<dbReference type="EMBL" id="CAXAMN010000503">
    <property type="protein sequence ID" value="CAK8989048.1"/>
    <property type="molecule type" value="Genomic_DNA"/>
</dbReference>
<protein>
    <recommendedName>
        <fullName evidence="6">CDK5 regulatory subunit-associated protein 3</fullName>
    </recommendedName>
</protein>
<dbReference type="Proteomes" id="UP001642484">
    <property type="component" value="Unassembled WGS sequence"/>
</dbReference>
<dbReference type="PANTHER" id="PTHR14894:SF0">
    <property type="entry name" value="CDK5 REGULATORY SUBUNIT-ASSOCIATED PROTEIN 3"/>
    <property type="match status" value="1"/>
</dbReference>
<keyword evidence="5" id="KW-1185">Reference proteome</keyword>
<name>A0ABP0HGZ0_9DINO</name>
<evidence type="ECO:0000256" key="3">
    <source>
        <dbReference type="SAM" id="MobiDB-lite"/>
    </source>
</evidence>
<keyword evidence="2" id="KW-0175">Coiled coil</keyword>
<evidence type="ECO:0000256" key="1">
    <source>
        <dbReference type="ARBA" id="ARBA00007478"/>
    </source>
</evidence>
<feature type="compositionally biased region" description="Basic and acidic residues" evidence="3">
    <location>
        <begin position="268"/>
        <end position="277"/>
    </location>
</feature>
<dbReference type="PANTHER" id="PTHR14894">
    <property type="entry name" value="CDK5 REGULATORY SUBUNIT-ASSOCIATED PROTEIN 3"/>
    <property type="match status" value="1"/>
</dbReference>